<dbReference type="RefSeq" id="WP_090406970.1">
    <property type="nucleotide sequence ID" value="NZ_CAUSAB010000008.1"/>
</dbReference>
<dbReference type="Proteomes" id="UP000198740">
    <property type="component" value="Unassembled WGS sequence"/>
</dbReference>
<evidence type="ECO:0000313" key="8">
    <source>
        <dbReference type="EMBL" id="SDR34749.1"/>
    </source>
</evidence>
<evidence type="ECO:0000313" key="9">
    <source>
        <dbReference type="EMBL" id="TWR66579.1"/>
    </source>
</evidence>
<feature type="transmembrane region" description="Helical" evidence="6">
    <location>
        <begin position="37"/>
        <end position="55"/>
    </location>
</feature>
<evidence type="ECO:0000256" key="4">
    <source>
        <dbReference type="ARBA" id="ARBA00022989"/>
    </source>
</evidence>
<evidence type="ECO:0000256" key="1">
    <source>
        <dbReference type="ARBA" id="ARBA00004651"/>
    </source>
</evidence>
<gene>
    <name evidence="9" type="ORF">FIV39_11795</name>
    <name evidence="8" type="ORF">SAMN04490186_5423</name>
</gene>
<keyword evidence="5 6" id="KW-0472">Membrane</keyword>
<dbReference type="GO" id="GO:0005886">
    <property type="term" value="C:plasma membrane"/>
    <property type="evidence" value="ECO:0007669"/>
    <property type="project" value="UniProtKB-SubCell"/>
</dbReference>
<protein>
    <submittedName>
        <fullName evidence="8">Phospholipase_D-nuclease N-terminal</fullName>
    </submittedName>
</protein>
<feature type="transmembrane region" description="Helical" evidence="6">
    <location>
        <begin position="6"/>
        <end position="25"/>
    </location>
</feature>
<evidence type="ECO:0000313" key="11">
    <source>
        <dbReference type="Proteomes" id="UP000317267"/>
    </source>
</evidence>
<evidence type="ECO:0000256" key="5">
    <source>
        <dbReference type="ARBA" id="ARBA00023136"/>
    </source>
</evidence>
<reference evidence="8 10" key="1">
    <citation type="submission" date="2016-10" db="EMBL/GenBank/DDBJ databases">
        <authorList>
            <person name="Varghese N."/>
            <person name="Submissions S."/>
        </authorList>
    </citation>
    <scope>NUCLEOTIDE SEQUENCE [LARGE SCALE GENOMIC DNA]</scope>
    <source>
        <strain evidence="8 10">BS2976</strain>
    </source>
</reference>
<dbReference type="EMBL" id="VFES01000006">
    <property type="protein sequence ID" value="TWR66579.1"/>
    <property type="molecule type" value="Genomic_DNA"/>
</dbReference>
<organism evidence="9 11">
    <name type="scientific">Pseudomonas grimontii</name>
    <dbReference type="NCBI Taxonomy" id="129847"/>
    <lineage>
        <taxon>Bacteria</taxon>
        <taxon>Pseudomonadati</taxon>
        <taxon>Pseudomonadota</taxon>
        <taxon>Gammaproteobacteria</taxon>
        <taxon>Pseudomonadales</taxon>
        <taxon>Pseudomonadaceae</taxon>
        <taxon>Pseudomonas</taxon>
    </lineage>
</organism>
<comment type="subcellular location">
    <subcellularLocation>
        <location evidence="1">Cell membrane</location>
        <topology evidence="1">Multi-pass membrane protein</topology>
    </subcellularLocation>
</comment>
<sequence>MGSTFNSLIGLIILALDIWAIINVFKSGASTGAKVLWILLILLLPLLGLIIWAIAGPRGNVRI</sequence>
<dbReference type="Pfam" id="PF13396">
    <property type="entry name" value="PLDc_N"/>
    <property type="match status" value="1"/>
</dbReference>
<keyword evidence="3 6" id="KW-0812">Transmembrane</keyword>
<feature type="domain" description="Cardiolipin synthase N-terminal" evidence="7">
    <location>
        <begin position="15"/>
        <end position="57"/>
    </location>
</feature>
<proteinExistence type="predicted"/>
<keyword evidence="4 6" id="KW-1133">Transmembrane helix</keyword>
<evidence type="ECO:0000256" key="6">
    <source>
        <dbReference type="SAM" id="Phobius"/>
    </source>
</evidence>
<dbReference type="EMBL" id="FNKM01000002">
    <property type="protein sequence ID" value="SDR34749.1"/>
    <property type="molecule type" value="Genomic_DNA"/>
</dbReference>
<evidence type="ECO:0000313" key="10">
    <source>
        <dbReference type="Proteomes" id="UP000198740"/>
    </source>
</evidence>
<evidence type="ECO:0000256" key="3">
    <source>
        <dbReference type="ARBA" id="ARBA00022692"/>
    </source>
</evidence>
<dbReference type="AlphaFoldDB" id="A0A1H1IAY9"/>
<evidence type="ECO:0000259" key="7">
    <source>
        <dbReference type="Pfam" id="PF13396"/>
    </source>
</evidence>
<evidence type="ECO:0000256" key="2">
    <source>
        <dbReference type="ARBA" id="ARBA00022475"/>
    </source>
</evidence>
<dbReference type="InterPro" id="IPR027379">
    <property type="entry name" value="CLS_N"/>
</dbReference>
<reference evidence="9 11" key="2">
    <citation type="submission" date="2019-06" db="EMBL/GenBank/DDBJ databases">
        <title>Pseudomonas bimorpha sp. nov. isolated from bovine raw milk and skim milk concentrate.</title>
        <authorList>
            <person name="Hofmann K."/>
            <person name="Huptas C."/>
            <person name="Doll E."/>
            <person name="Scherer S."/>
            <person name="Wenning M."/>
        </authorList>
    </citation>
    <scope>NUCLEOTIDE SEQUENCE [LARGE SCALE GENOMIC DNA]</scope>
    <source>
        <strain evidence="9 11">DSM 17515</strain>
    </source>
</reference>
<keyword evidence="10" id="KW-1185">Reference proteome</keyword>
<comment type="caution">
    <text evidence="9">The sequence shown here is derived from an EMBL/GenBank/DDBJ whole genome shotgun (WGS) entry which is preliminary data.</text>
</comment>
<name>A0A1H1IAY9_9PSED</name>
<accession>A0A1H1IAY9</accession>
<keyword evidence="2" id="KW-1003">Cell membrane</keyword>
<dbReference type="Proteomes" id="UP000317267">
    <property type="component" value="Unassembled WGS sequence"/>
</dbReference>